<keyword evidence="2" id="KW-0446">Lipid-binding</keyword>
<evidence type="ECO:0000259" key="4">
    <source>
        <dbReference type="PROSITE" id="PS51228"/>
    </source>
</evidence>
<keyword evidence="6" id="KW-1185">Reference proteome</keyword>
<dbReference type="PANTHER" id="PTHR23310">
    <property type="entry name" value="ACYL-COA-BINDING PROTEIN, ACBP"/>
    <property type="match status" value="1"/>
</dbReference>
<evidence type="ECO:0000256" key="2">
    <source>
        <dbReference type="ARBA" id="ARBA00023121"/>
    </source>
</evidence>
<dbReference type="PROSITE" id="PS51228">
    <property type="entry name" value="ACB_2"/>
    <property type="match status" value="1"/>
</dbReference>
<proteinExistence type="inferred from homology"/>
<dbReference type="PANTHER" id="PTHR23310:SF62">
    <property type="entry name" value="ACYL-COA BINDING PROTEIN 1, ISOFORM A"/>
    <property type="match status" value="1"/>
</dbReference>
<gene>
    <name evidence="5" type="ORF">BD410DRAFT_779490</name>
</gene>
<dbReference type="GO" id="GO:0006631">
    <property type="term" value="P:fatty acid metabolic process"/>
    <property type="evidence" value="ECO:0007669"/>
    <property type="project" value="TreeGrafter"/>
</dbReference>
<protein>
    <recommendedName>
        <fullName evidence="4">ACB domain-containing protein</fullName>
    </recommendedName>
</protein>
<comment type="similarity">
    <text evidence="1">Belongs to the ACBP family.</text>
</comment>
<feature type="compositionally biased region" description="Acidic residues" evidence="3">
    <location>
        <begin position="123"/>
        <end position="142"/>
    </location>
</feature>
<feature type="compositionally biased region" description="Low complexity" evidence="3">
    <location>
        <begin position="97"/>
        <end position="116"/>
    </location>
</feature>
<feature type="compositionally biased region" description="Polar residues" evidence="3">
    <location>
        <begin position="152"/>
        <end position="173"/>
    </location>
</feature>
<evidence type="ECO:0000256" key="3">
    <source>
        <dbReference type="SAM" id="MobiDB-lite"/>
    </source>
</evidence>
<organism evidence="5 6">
    <name type="scientific">Rickenella mellea</name>
    <dbReference type="NCBI Taxonomy" id="50990"/>
    <lineage>
        <taxon>Eukaryota</taxon>
        <taxon>Fungi</taxon>
        <taxon>Dikarya</taxon>
        <taxon>Basidiomycota</taxon>
        <taxon>Agaricomycotina</taxon>
        <taxon>Agaricomycetes</taxon>
        <taxon>Hymenochaetales</taxon>
        <taxon>Rickenellaceae</taxon>
        <taxon>Rickenella</taxon>
    </lineage>
</organism>
<accession>A0A4R5XDN1</accession>
<name>A0A4R5XDN1_9AGAM</name>
<dbReference type="InterPro" id="IPR014352">
    <property type="entry name" value="FERM/acyl-CoA-bd_prot_sf"/>
</dbReference>
<dbReference type="Proteomes" id="UP000294933">
    <property type="component" value="Unassembled WGS sequence"/>
</dbReference>
<dbReference type="InterPro" id="IPR000582">
    <property type="entry name" value="Acyl-CoA-binding_protein"/>
</dbReference>
<evidence type="ECO:0000256" key="1">
    <source>
        <dbReference type="ARBA" id="ARBA00005567"/>
    </source>
</evidence>
<dbReference type="Gene3D" id="1.20.80.10">
    <property type="match status" value="1"/>
</dbReference>
<dbReference type="SUPFAM" id="SSF47027">
    <property type="entry name" value="Acyl-CoA binding protein"/>
    <property type="match status" value="1"/>
</dbReference>
<evidence type="ECO:0000313" key="5">
    <source>
        <dbReference type="EMBL" id="TDL29164.1"/>
    </source>
</evidence>
<reference evidence="5 6" key="1">
    <citation type="submission" date="2018-06" db="EMBL/GenBank/DDBJ databases">
        <title>A transcriptomic atlas of mushroom development highlights an independent origin of complex multicellularity.</title>
        <authorList>
            <consortium name="DOE Joint Genome Institute"/>
            <person name="Krizsan K."/>
            <person name="Almasi E."/>
            <person name="Merenyi Z."/>
            <person name="Sahu N."/>
            <person name="Viragh M."/>
            <person name="Koszo T."/>
            <person name="Mondo S."/>
            <person name="Kiss B."/>
            <person name="Balint B."/>
            <person name="Kues U."/>
            <person name="Barry K."/>
            <person name="Hegedus J.C."/>
            <person name="Henrissat B."/>
            <person name="Johnson J."/>
            <person name="Lipzen A."/>
            <person name="Ohm R."/>
            <person name="Nagy I."/>
            <person name="Pangilinan J."/>
            <person name="Yan J."/>
            <person name="Xiong Y."/>
            <person name="Grigoriev I.V."/>
            <person name="Hibbett D.S."/>
            <person name="Nagy L.G."/>
        </authorList>
    </citation>
    <scope>NUCLEOTIDE SEQUENCE [LARGE SCALE GENOMIC DNA]</scope>
    <source>
        <strain evidence="5 6">SZMC22713</strain>
    </source>
</reference>
<dbReference type="InterPro" id="IPR035984">
    <property type="entry name" value="Acyl-CoA-binding_sf"/>
</dbReference>
<sequence>MWDMLARAKWDAWSKHENMDSYEAKWHYVDSLLRVLRRYSDKTVARDFVRELESYGGDPSNMVLSGSFSRSRGSDSSASSTSPSPALAALRNPAYSQQQQQLLQQQAQEQRQMRQQIDPAETSSDDDGEDGDDEENDEDENENAAPIGALPNRSQTLNADIGRPQSSLSTQRYRTPMGGSLAMSPPPVQLSQSAYTFPYPQSQVPTVQPMPVFETPSAFQGPSSPPVSGSVSATPSSAFPHPPMYPANMYPGHPAYRPALTPSISHGQGQGSGELVPGARSPLERAVESVQAHLAALQERIETLEAGALGGTPFQSRSSLLPSRGTSLLRRSGNGGMLPIQPSTGFGLFDIDFDLEHMGMWSVVLQPLARLTRYLLRLLAFLSHRDTGLTPGMVILRRLLLDVSFFMCIAMLGRAAWRKSGVRRREVVYALKGLWGAVVGRSGTNSPVRVMVDRAV</sequence>
<evidence type="ECO:0000313" key="6">
    <source>
        <dbReference type="Proteomes" id="UP000294933"/>
    </source>
</evidence>
<feature type="region of interest" description="Disordered" evidence="3">
    <location>
        <begin position="55"/>
        <end position="176"/>
    </location>
</feature>
<dbReference type="EMBL" id="ML170156">
    <property type="protein sequence ID" value="TDL29164.1"/>
    <property type="molecule type" value="Genomic_DNA"/>
</dbReference>
<dbReference type="VEuPathDB" id="FungiDB:BD410DRAFT_779490"/>
<dbReference type="GO" id="GO:0000062">
    <property type="term" value="F:fatty-acyl-CoA binding"/>
    <property type="evidence" value="ECO:0007669"/>
    <property type="project" value="InterPro"/>
</dbReference>
<dbReference type="OrthoDB" id="346910at2759"/>
<dbReference type="AlphaFoldDB" id="A0A4R5XDN1"/>
<feature type="domain" description="ACB" evidence="4">
    <location>
        <begin position="1"/>
        <end position="41"/>
    </location>
</feature>
<feature type="compositionally biased region" description="Low complexity" evidence="3">
    <location>
        <begin position="65"/>
        <end position="86"/>
    </location>
</feature>
<dbReference type="STRING" id="50990.A0A4R5XDN1"/>